<dbReference type="GO" id="GO:0016114">
    <property type="term" value="P:terpenoid biosynthetic process"/>
    <property type="evidence" value="ECO:0007669"/>
    <property type="project" value="InterPro"/>
</dbReference>
<dbReference type="RefSeq" id="WP_115934416.1">
    <property type="nucleotide sequence ID" value="NZ_QRDW01000001.1"/>
</dbReference>
<evidence type="ECO:0000256" key="6">
    <source>
        <dbReference type="ARBA" id="ARBA00008480"/>
    </source>
</evidence>
<dbReference type="HAMAP" id="MF_01520">
    <property type="entry name" value="IspDF"/>
    <property type="match status" value="1"/>
</dbReference>
<dbReference type="PANTHER" id="PTHR43181:SF1">
    <property type="entry name" value="2-C-METHYL-D-ERYTHRITOL 2,4-CYCLODIPHOSPHATE SYNTHASE, CHLOROPLASTIC"/>
    <property type="match status" value="1"/>
</dbReference>
<feature type="binding site" evidence="14">
    <location>
        <begin position="358"/>
        <end position="361"/>
    </location>
    <ligand>
        <name>4-CDP-2-C-methyl-D-erythritol 2-phosphate</name>
        <dbReference type="ChEBI" id="CHEBI:57919"/>
    </ligand>
</feature>
<feature type="binding site" evidence="14">
    <location>
        <begin position="260"/>
        <end position="261"/>
    </location>
    <ligand>
        <name>4-CDP-2-C-methyl-D-erythritol 2-phosphate</name>
        <dbReference type="ChEBI" id="CHEBI:57919"/>
    </ligand>
</feature>
<comment type="similarity">
    <text evidence="7">Belongs to the IspD/TarI cytidylyltransferase family. IspD subfamily.</text>
</comment>
<keyword evidence="13 14" id="KW-0511">Multifunctional enzyme</keyword>
<gene>
    <name evidence="14" type="primary">ispDF</name>
    <name evidence="16" type="ORF">DFP90_10140</name>
</gene>
<dbReference type="AlphaFoldDB" id="A0A3D9HUU3"/>
<comment type="caution">
    <text evidence="16">The sequence shown here is derived from an EMBL/GenBank/DDBJ whole genome shotgun (WGS) entry which is preliminary data.</text>
</comment>
<dbReference type="Gene3D" id="3.30.1330.50">
    <property type="entry name" value="2-C-methyl-D-erythritol 2,4-cyclodiphosphate synthase"/>
    <property type="match status" value="1"/>
</dbReference>
<evidence type="ECO:0000256" key="3">
    <source>
        <dbReference type="ARBA" id="ARBA00001968"/>
    </source>
</evidence>
<dbReference type="InterPro" id="IPR029044">
    <property type="entry name" value="Nucleotide-diphossugar_trans"/>
</dbReference>
<keyword evidence="9 14" id="KW-0548">Nucleotidyltransferase</keyword>
<name>A0A3D9HUU3_9PROT</name>
<feature type="site" description="Transition state stabilizer" evidence="14">
    <location>
        <position position="260"/>
    </location>
</feature>
<dbReference type="EC" id="2.7.7.60" evidence="14"/>
<evidence type="ECO:0000256" key="14">
    <source>
        <dbReference type="HAMAP-Rule" id="MF_01520"/>
    </source>
</evidence>
<feature type="binding site" evidence="14">
    <location>
        <position position="365"/>
    </location>
    <ligand>
        <name>4-CDP-2-C-methyl-D-erythritol 2-phosphate</name>
        <dbReference type="ChEBI" id="CHEBI:57919"/>
    </ligand>
</feature>
<dbReference type="FunFam" id="3.30.1330.50:FF:000003">
    <property type="entry name" value="2-C-methyl-D-erythritol 2,4-cyclodiphosphate synthase"/>
    <property type="match status" value="1"/>
</dbReference>
<comment type="similarity">
    <text evidence="14">In the C-terminal section; belongs to the IspF family.</text>
</comment>
<keyword evidence="17" id="KW-1185">Reference proteome</keyword>
<feature type="binding site" evidence="14">
    <location>
        <position position="236"/>
    </location>
    <ligand>
        <name>a divalent metal cation</name>
        <dbReference type="ChEBI" id="CHEBI:60240"/>
    </ligand>
</feature>
<dbReference type="NCBIfam" id="NF006899">
    <property type="entry name" value="PRK09382.1"/>
    <property type="match status" value="1"/>
</dbReference>
<comment type="cofactor">
    <cofactor evidence="3 14">
        <name>a divalent metal cation</name>
        <dbReference type="ChEBI" id="CHEBI:60240"/>
    </cofactor>
</comment>
<comment type="catalytic activity">
    <reaction evidence="2 14">
        <text>2-C-methyl-D-erythritol 4-phosphate + CTP + H(+) = 4-CDP-2-C-methyl-D-erythritol + diphosphate</text>
        <dbReference type="Rhea" id="RHEA:13429"/>
        <dbReference type="ChEBI" id="CHEBI:15378"/>
        <dbReference type="ChEBI" id="CHEBI:33019"/>
        <dbReference type="ChEBI" id="CHEBI:37563"/>
        <dbReference type="ChEBI" id="CHEBI:57823"/>
        <dbReference type="ChEBI" id="CHEBI:58262"/>
        <dbReference type="EC" id="2.7.7.60"/>
    </reaction>
</comment>
<evidence type="ECO:0000259" key="15">
    <source>
        <dbReference type="Pfam" id="PF02542"/>
    </source>
</evidence>
<dbReference type="FunFam" id="3.90.550.10:FF:000003">
    <property type="entry name" value="2-C-methyl-D-erythritol 4-phosphate cytidylyltransferase"/>
    <property type="match status" value="1"/>
</dbReference>
<feature type="site" description="Transition state stabilizer" evidence="14">
    <location>
        <position position="23"/>
    </location>
</feature>
<evidence type="ECO:0000256" key="1">
    <source>
        <dbReference type="ARBA" id="ARBA00000200"/>
    </source>
</evidence>
<feature type="region of interest" description="2-C-methyl-D-erythritol 2,4-cyclodiphosphate synthase" evidence="14">
    <location>
        <begin position="228"/>
        <end position="382"/>
    </location>
</feature>
<dbReference type="InterPro" id="IPR001228">
    <property type="entry name" value="IspD"/>
</dbReference>
<evidence type="ECO:0000313" key="16">
    <source>
        <dbReference type="EMBL" id="RED53258.1"/>
    </source>
</evidence>
<reference evidence="16 17" key="1">
    <citation type="submission" date="2018-07" db="EMBL/GenBank/DDBJ databases">
        <title>Genomic Encyclopedia of Type Strains, Phase III (KMG-III): the genomes of soil and plant-associated and newly described type strains.</title>
        <authorList>
            <person name="Whitman W."/>
        </authorList>
    </citation>
    <scope>NUCLEOTIDE SEQUENCE [LARGE SCALE GENOMIC DNA]</scope>
    <source>
        <strain evidence="16 17">CECT 8488</strain>
    </source>
</reference>
<feature type="region of interest" description="2-C-methyl-D-erythritol 4-phosphate cytidylyltransferase" evidence="14">
    <location>
        <begin position="1"/>
        <end position="227"/>
    </location>
</feature>
<dbReference type="InterPro" id="IPR036571">
    <property type="entry name" value="MECDP_synthase_sf"/>
</dbReference>
<feature type="binding site" evidence="14">
    <location>
        <position position="368"/>
    </location>
    <ligand>
        <name>4-CDP-2-C-methyl-D-erythritol 2-phosphate</name>
        <dbReference type="ChEBI" id="CHEBI:57919"/>
    </ligand>
</feature>
<dbReference type="Proteomes" id="UP000256845">
    <property type="component" value="Unassembled WGS sequence"/>
</dbReference>
<dbReference type="HAMAP" id="MF_00108">
    <property type="entry name" value="IspD"/>
    <property type="match status" value="1"/>
</dbReference>
<evidence type="ECO:0000256" key="4">
    <source>
        <dbReference type="ARBA" id="ARBA00004709"/>
    </source>
</evidence>
<feature type="domain" description="2-C-methyl-D-erythritol 2,4-cyclodiphosphate synthase" evidence="15">
    <location>
        <begin position="228"/>
        <end position="380"/>
    </location>
</feature>
<dbReference type="Pfam" id="PF01128">
    <property type="entry name" value="IspD"/>
    <property type="match status" value="1"/>
</dbReference>
<feature type="site" description="Transition state stabilizer" evidence="14">
    <location>
        <position position="16"/>
    </location>
</feature>
<comment type="caution">
    <text evidence="14">Lacks conserved residue(s) required for the propagation of feature annotation.</text>
</comment>
<dbReference type="SUPFAM" id="SSF69765">
    <property type="entry name" value="IpsF-like"/>
    <property type="match status" value="1"/>
</dbReference>
<keyword evidence="11 14" id="KW-0414">Isoprene biosynthesis</keyword>
<dbReference type="HAMAP" id="MF_00107">
    <property type="entry name" value="IspF"/>
    <property type="match status" value="1"/>
</dbReference>
<dbReference type="UniPathway" id="UPA00056">
    <property type="reaction ID" value="UER00093"/>
</dbReference>
<dbReference type="NCBIfam" id="TIGR00151">
    <property type="entry name" value="ispF"/>
    <property type="match status" value="1"/>
</dbReference>
<dbReference type="EMBL" id="QRDW01000001">
    <property type="protein sequence ID" value="RED53258.1"/>
    <property type="molecule type" value="Genomic_DNA"/>
</dbReference>
<feature type="site" description="Positions MEP for the nucleophilic attack" evidence="14">
    <location>
        <position position="207"/>
    </location>
</feature>
<feature type="binding site" evidence="14">
    <location>
        <begin position="282"/>
        <end position="284"/>
    </location>
    <ligand>
        <name>4-CDP-2-C-methyl-D-erythritol 2-phosphate</name>
        <dbReference type="ChEBI" id="CHEBI:57919"/>
    </ligand>
</feature>
<dbReference type="NCBIfam" id="TIGR00453">
    <property type="entry name" value="ispD"/>
    <property type="match status" value="1"/>
</dbReference>
<dbReference type="EC" id="4.6.1.12" evidence="14"/>
<evidence type="ECO:0000256" key="10">
    <source>
        <dbReference type="ARBA" id="ARBA00022723"/>
    </source>
</evidence>
<comment type="function">
    <text evidence="14">Bifunctional enzyme that catalyzes the formation of 4-diphosphocytidyl-2-C-methyl-D-erythritol from CTP and 2-C-methyl-D-erythritol 4-phosphate (MEP) (IspD), and catalyzes the conversion of 4-diphosphocytidyl-2-C-methyl-D-erythritol 2-phosphate (CDP-ME2P) to 2-C-methyl-D-erythritol 2,4-cyclodiphosphate (ME-CPP) with a corresponding release of cytidine 5-monophosphate (CMP) (IspF).</text>
</comment>
<dbReference type="PANTHER" id="PTHR43181">
    <property type="entry name" value="2-C-METHYL-D-ERYTHRITOL 2,4-CYCLODIPHOSPHATE SYNTHASE, CHLOROPLASTIC"/>
    <property type="match status" value="1"/>
</dbReference>
<protein>
    <recommendedName>
        <fullName evidence="14">Bifunctional enzyme IspD/IspF</fullName>
    </recommendedName>
    <domain>
        <recommendedName>
            <fullName evidence="14">2-C-methyl-D-erythritol 4-phosphate cytidylyltransferase</fullName>
            <ecNumber evidence="14">2.7.7.60</ecNumber>
        </recommendedName>
        <alternativeName>
            <fullName evidence="14">4-diphosphocytidyl-2C-methyl-D-erythritol synthase</fullName>
        </alternativeName>
        <alternativeName>
            <fullName evidence="14">MEP cytidylyltransferase</fullName>
            <shortName evidence="14">MCT</shortName>
        </alternativeName>
    </domain>
    <domain>
        <recommendedName>
            <fullName evidence="14">2-C-methyl-D-erythritol 2,4-cyclodiphosphate synthase</fullName>
            <shortName evidence="14">MECDP-synthase</shortName>
            <shortName evidence="14">MECPP-synthase</shortName>
            <shortName evidence="14">MECPS</shortName>
            <ecNumber evidence="14">4.6.1.12</ecNumber>
        </recommendedName>
    </domain>
</protein>
<dbReference type="InterPro" id="IPR018294">
    <property type="entry name" value="ISPD_synthase_CS"/>
</dbReference>
<feature type="binding site" evidence="14">
    <location>
        <position position="268"/>
    </location>
    <ligand>
        <name>a divalent metal cation</name>
        <dbReference type="ChEBI" id="CHEBI:60240"/>
    </ligand>
</feature>
<feature type="site" description="Positions MEP for the nucleophilic attack" evidence="14">
    <location>
        <position position="153"/>
    </location>
</feature>
<dbReference type="Pfam" id="PF02542">
    <property type="entry name" value="YgbB"/>
    <property type="match status" value="1"/>
</dbReference>
<comment type="pathway">
    <text evidence="4 14">Isoprenoid biosynthesis; isopentenyl diphosphate biosynthesis via DXP pathway; isopentenyl diphosphate from 1-deoxy-D-xylulose 5-phosphate: step 4/6.</text>
</comment>
<evidence type="ECO:0000256" key="5">
    <source>
        <dbReference type="ARBA" id="ARBA00004787"/>
    </source>
</evidence>
<dbReference type="OrthoDB" id="9804336at2"/>
<dbReference type="GO" id="GO:0046872">
    <property type="term" value="F:metal ion binding"/>
    <property type="evidence" value="ECO:0007669"/>
    <property type="project" value="UniProtKB-KW"/>
</dbReference>
<dbReference type="InterPro" id="IPR034683">
    <property type="entry name" value="IspD/TarI"/>
</dbReference>
<keyword evidence="8 14" id="KW-0808">Transferase</keyword>
<evidence type="ECO:0000256" key="7">
    <source>
        <dbReference type="ARBA" id="ARBA00009789"/>
    </source>
</evidence>
<sequence length="382" mass="40962">MPGCVALIVAAGRGKRAGSGIPKQYRDAGGMPLLRRTVCSLNAHPVIDSVHVVIHPDDQELYQQAVKGLELAAPIHGGTERQDSVRHGLEALEDINPDLVLIHDAARPFASADLISRTITALKDHVAAIPGLPVVDTVKRTDKNGHIAETLDRASLYRAQTPQGFRFVEILAAHRQYAGEILTDDAAVAEKAGLDVLIVPGEESNIKLTTPEDFIKTGPHMNQSRLPRCGNGFDVHRFTDGDHVILCGVKIPHNQKLEGHSDADVAMHALTDALLGTIAAGDIGTHFPPSDPQWKGAASDKFLSHAAKLIRERGGEIANVDITIICQAPKVGPYRETMTISIAQILEIPEDRVSIKATTTEKLGFTGRKEGIAAQATAMVLA</sequence>
<dbReference type="Gene3D" id="3.90.550.10">
    <property type="entry name" value="Spore Coat Polysaccharide Biosynthesis Protein SpsA, Chain A"/>
    <property type="match status" value="1"/>
</dbReference>
<proteinExistence type="inferred from homology"/>
<comment type="pathway">
    <text evidence="5 14">Isoprenoid biosynthesis; isopentenyl diphosphate biosynthesis via DXP pathway; isopentenyl diphosphate from 1-deoxy-D-xylulose 5-phosphate: step 2/6.</text>
</comment>
<evidence type="ECO:0000256" key="9">
    <source>
        <dbReference type="ARBA" id="ARBA00022695"/>
    </source>
</evidence>
<dbReference type="InterPro" id="IPR026596">
    <property type="entry name" value="IspD/F"/>
</dbReference>
<evidence type="ECO:0000256" key="13">
    <source>
        <dbReference type="ARBA" id="ARBA00023268"/>
    </source>
</evidence>
<comment type="similarity">
    <text evidence="6">Belongs to the IspF family.</text>
</comment>
<comment type="similarity">
    <text evidence="14">In the N-terminal section; belongs to the IspD/TarI cytidylyltransferase family. IspD subfamily.</text>
</comment>
<dbReference type="InterPro" id="IPR003526">
    <property type="entry name" value="MECDP_synthase"/>
</dbReference>
<feature type="binding site" evidence="14">
    <location>
        <begin position="234"/>
        <end position="236"/>
    </location>
    <ligand>
        <name>4-CDP-2-C-methyl-D-erythritol 2-phosphate</name>
        <dbReference type="ChEBI" id="CHEBI:57919"/>
    </ligand>
</feature>
<dbReference type="CDD" id="cd02516">
    <property type="entry name" value="CDP-ME_synthetase"/>
    <property type="match status" value="1"/>
</dbReference>
<evidence type="ECO:0000256" key="12">
    <source>
        <dbReference type="ARBA" id="ARBA00023239"/>
    </source>
</evidence>
<feature type="binding site" evidence="14">
    <location>
        <position position="234"/>
    </location>
    <ligand>
        <name>a divalent metal cation</name>
        <dbReference type="ChEBI" id="CHEBI:60240"/>
    </ligand>
</feature>
<evidence type="ECO:0000256" key="8">
    <source>
        <dbReference type="ARBA" id="ARBA00022679"/>
    </source>
</evidence>
<dbReference type="CDD" id="cd00554">
    <property type="entry name" value="MECDP_synthase"/>
    <property type="match status" value="1"/>
</dbReference>
<evidence type="ECO:0000313" key="17">
    <source>
        <dbReference type="Proteomes" id="UP000256845"/>
    </source>
</evidence>
<accession>A0A3D9HUU3</accession>
<comment type="catalytic activity">
    <reaction evidence="1 14">
        <text>4-CDP-2-C-methyl-D-erythritol 2-phosphate = 2-C-methyl-D-erythritol 2,4-cyclic diphosphate + CMP</text>
        <dbReference type="Rhea" id="RHEA:23864"/>
        <dbReference type="ChEBI" id="CHEBI:57919"/>
        <dbReference type="ChEBI" id="CHEBI:58483"/>
        <dbReference type="ChEBI" id="CHEBI:60377"/>
        <dbReference type="EC" id="4.6.1.12"/>
    </reaction>
</comment>
<feature type="site" description="Transition state stabilizer" evidence="14">
    <location>
        <position position="359"/>
    </location>
</feature>
<keyword evidence="12 14" id="KW-0456">Lyase</keyword>
<dbReference type="GO" id="GO:0008685">
    <property type="term" value="F:2-C-methyl-D-erythritol 2,4-cyclodiphosphate synthase activity"/>
    <property type="evidence" value="ECO:0007669"/>
    <property type="project" value="UniProtKB-UniRule"/>
</dbReference>
<dbReference type="PROSITE" id="PS01350">
    <property type="entry name" value="ISPF"/>
    <property type="match status" value="1"/>
</dbReference>
<keyword evidence="10 14" id="KW-0479">Metal-binding</keyword>
<organism evidence="16 17">
    <name type="scientific">Aestuariispira insulae</name>
    <dbReference type="NCBI Taxonomy" id="1461337"/>
    <lineage>
        <taxon>Bacteria</taxon>
        <taxon>Pseudomonadati</taxon>
        <taxon>Pseudomonadota</taxon>
        <taxon>Alphaproteobacteria</taxon>
        <taxon>Rhodospirillales</taxon>
        <taxon>Kiloniellaceae</taxon>
        <taxon>Aestuariispira</taxon>
    </lineage>
</organism>
<dbReference type="GO" id="GO:0050518">
    <property type="term" value="F:2-C-methyl-D-erythritol 4-phosphate cytidylyltransferase activity"/>
    <property type="evidence" value="ECO:0007669"/>
    <property type="project" value="UniProtKB-UniRule"/>
</dbReference>
<dbReference type="SUPFAM" id="SSF53448">
    <property type="entry name" value="Nucleotide-diphospho-sugar transferases"/>
    <property type="match status" value="1"/>
</dbReference>
<evidence type="ECO:0000256" key="2">
    <source>
        <dbReference type="ARBA" id="ARBA00001282"/>
    </source>
</evidence>
<dbReference type="InterPro" id="IPR020555">
    <property type="entry name" value="MECDP_synthase_CS"/>
</dbReference>
<dbReference type="GO" id="GO:0019288">
    <property type="term" value="P:isopentenyl diphosphate biosynthetic process, methylerythritol 4-phosphate pathway"/>
    <property type="evidence" value="ECO:0007669"/>
    <property type="project" value="UniProtKB-UniRule"/>
</dbReference>
<dbReference type="PROSITE" id="PS01295">
    <property type="entry name" value="ISPD"/>
    <property type="match status" value="1"/>
</dbReference>
<evidence type="ECO:0000256" key="11">
    <source>
        <dbReference type="ARBA" id="ARBA00023229"/>
    </source>
</evidence>